<feature type="domain" description="Carbohydrate kinase PfkB" evidence="4">
    <location>
        <begin position="52"/>
        <end position="313"/>
    </location>
</feature>
<evidence type="ECO:0000256" key="3">
    <source>
        <dbReference type="ARBA" id="ARBA00022777"/>
    </source>
</evidence>
<dbReference type="Gene3D" id="3.40.1190.20">
    <property type="match status" value="1"/>
</dbReference>
<evidence type="ECO:0000256" key="1">
    <source>
        <dbReference type="ARBA" id="ARBA00010688"/>
    </source>
</evidence>
<comment type="similarity">
    <text evidence="1">Belongs to the carbohydrate kinase PfkB family.</text>
</comment>
<dbReference type="EMBL" id="JALIEB010000005">
    <property type="protein sequence ID" value="MCV3271640.1"/>
    <property type="molecule type" value="Genomic_DNA"/>
</dbReference>
<protein>
    <submittedName>
        <fullName evidence="5">Adenosine kinase</fullName>
    </submittedName>
</protein>
<comment type="caution">
    <text evidence="5">The sequence shown here is derived from an EMBL/GenBank/DDBJ whole genome shotgun (WGS) entry which is preliminary data.</text>
</comment>
<dbReference type="SUPFAM" id="SSF53613">
    <property type="entry name" value="Ribokinase-like"/>
    <property type="match status" value="1"/>
</dbReference>
<dbReference type="PANTHER" id="PTHR43320">
    <property type="entry name" value="SUGAR KINASE"/>
    <property type="match status" value="1"/>
</dbReference>
<dbReference type="GO" id="GO:0016301">
    <property type="term" value="F:kinase activity"/>
    <property type="evidence" value="ECO:0007669"/>
    <property type="project" value="UniProtKB-KW"/>
</dbReference>
<dbReference type="CDD" id="cd01168">
    <property type="entry name" value="adenosine_kinase"/>
    <property type="match status" value="1"/>
</dbReference>
<keyword evidence="3 5" id="KW-0418">Kinase</keyword>
<evidence type="ECO:0000313" key="6">
    <source>
        <dbReference type="Proteomes" id="UP001208690"/>
    </source>
</evidence>
<gene>
    <name evidence="5" type="ORF">MUB52_09385</name>
</gene>
<evidence type="ECO:0000313" key="5">
    <source>
        <dbReference type="EMBL" id="MCV3271640.1"/>
    </source>
</evidence>
<dbReference type="InterPro" id="IPR052700">
    <property type="entry name" value="Carb_kinase_PfkB-like"/>
</dbReference>
<dbReference type="Proteomes" id="UP001208690">
    <property type="component" value="Unassembled WGS sequence"/>
</dbReference>
<organism evidence="5 6">
    <name type="scientific">Roseobacter sinensis</name>
    <dbReference type="NCBI Taxonomy" id="2931391"/>
    <lineage>
        <taxon>Bacteria</taxon>
        <taxon>Pseudomonadati</taxon>
        <taxon>Pseudomonadota</taxon>
        <taxon>Alphaproteobacteria</taxon>
        <taxon>Rhodobacterales</taxon>
        <taxon>Roseobacteraceae</taxon>
        <taxon>Roseobacter</taxon>
    </lineage>
</organism>
<sequence>MKHYQLVGIGNAVVDVITHADDSFLDLMGIEKGIMQLVDRDRSEKLYGSMNDRMQTPGGAVANTVAGVGALGLQTAFIGRVRDDALGHFYASAMTDNGIDFVNPPVEDGEVPTSRSMIFVAPDGERSMNTYLGISTGLTSADVPPEVSGNARIMFLEGYLFDHDAGKTAFREAARATKAGGGIAGIAISDPFCVERHRADFLSLIERDLDYVIGNQHEIESLFQTDVETALAKTADICPMVVCTRSADGVTVITDGKRVDVPVTPVTPVDATGAGDQFAAGFLYGVATGRDTETCARMGNLCAAEVISHVGPRPQTDMMKVFRTQGLV</sequence>
<evidence type="ECO:0000256" key="2">
    <source>
        <dbReference type="ARBA" id="ARBA00022679"/>
    </source>
</evidence>
<evidence type="ECO:0000259" key="4">
    <source>
        <dbReference type="Pfam" id="PF00294"/>
    </source>
</evidence>
<name>A0ABT3BDK8_9RHOB</name>
<dbReference type="Pfam" id="PF00294">
    <property type="entry name" value="PfkB"/>
    <property type="match status" value="1"/>
</dbReference>
<dbReference type="InterPro" id="IPR011611">
    <property type="entry name" value="PfkB_dom"/>
</dbReference>
<dbReference type="RefSeq" id="WP_263843966.1">
    <property type="nucleotide sequence ID" value="NZ_JALIEB010000005.1"/>
</dbReference>
<dbReference type="InterPro" id="IPR029056">
    <property type="entry name" value="Ribokinase-like"/>
</dbReference>
<keyword evidence="6" id="KW-1185">Reference proteome</keyword>
<keyword evidence="2" id="KW-0808">Transferase</keyword>
<accession>A0ABT3BDK8</accession>
<reference evidence="5 6" key="1">
    <citation type="submission" date="2022-04" db="EMBL/GenBank/DDBJ databases">
        <title>Roseobacter sp. WL0113 is a bacterium isolated from neritic sediment.</title>
        <authorList>
            <person name="Wang L."/>
            <person name="He W."/>
            <person name="Zhang D.-F."/>
        </authorList>
    </citation>
    <scope>NUCLEOTIDE SEQUENCE [LARGE SCALE GENOMIC DNA]</scope>
    <source>
        <strain evidence="5 6">WL0113</strain>
    </source>
</reference>
<proteinExistence type="inferred from homology"/>
<dbReference type="PANTHER" id="PTHR43320:SF3">
    <property type="entry name" value="CARBOHYDRATE KINASE PFKB DOMAIN-CONTAINING PROTEIN"/>
    <property type="match status" value="1"/>
</dbReference>